<dbReference type="AlphaFoldDB" id="A0AAE3GR22"/>
<proteinExistence type="predicted"/>
<dbReference type="PANTHER" id="PTHR36383:SF1">
    <property type="entry name" value="PROTEIN, PUTATIVE-RELATED"/>
    <property type="match status" value="1"/>
</dbReference>
<organism evidence="2 3">
    <name type="scientific">Limnofasciculus baicalensis BBK-W-15</name>
    <dbReference type="NCBI Taxonomy" id="2699891"/>
    <lineage>
        <taxon>Bacteria</taxon>
        <taxon>Bacillati</taxon>
        <taxon>Cyanobacteriota</taxon>
        <taxon>Cyanophyceae</taxon>
        <taxon>Coleofasciculales</taxon>
        <taxon>Coleofasciculaceae</taxon>
        <taxon>Limnofasciculus</taxon>
        <taxon>Limnofasciculus baicalensis</taxon>
    </lineage>
</organism>
<sequence length="161" mass="17882">MNFSNRTSMTERIESLKAGILSALSVTLVYIAIAFASANGAIALGNDFLLAAQVDLLRDFQIGININLFVKVAIAFLCGFLFGVTYRYIIRDDDNPHLKSGAVLAFGLVRGLALIEREQNFTDGFWLLGILVIESIIYFAIARFTLDWAISHNWLKPFTSN</sequence>
<feature type="transmembrane region" description="Helical" evidence="1">
    <location>
        <begin position="20"/>
        <end position="42"/>
    </location>
</feature>
<evidence type="ECO:0000313" key="2">
    <source>
        <dbReference type="EMBL" id="MCP2729140.1"/>
    </source>
</evidence>
<comment type="caution">
    <text evidence="2">The sequence shown here is derived from an EMBL/GenBank/DDBJ whole genome shotgun (WGS) entry which is preliminary data.</text>
</comment>
<dbReference type="PANTHER" id="PTHR36383">
    <property type="entry name" value="OS09G0529350 PROTEIN"/>
    <property type="match status" value="1"/>
</dbReference>
<dbReference type="EMBL" id="JAMZMM010000095">
    <property type="protein sequence ID" value="MCP2729140.1"/>
    <property type="molecule type" value="Genomic_DNA"/>
</dbReference>
<keyword evidence="3" id="KW-1185">Reference proteome</keyword>
<keyword evidence="1" id="KW-0812">Transmembrane</keyword>
<name>A0AAE3GR22_9CYAN</name>
<dbReference type="RefSeq" id="WP_254011926.1">
    <property type="nucleotide sequence ID" value="NZ_JAMZMM010000095.1"/>
</dbReference>
<protein>
    <submittedName>
        <fullName evidence="2">Uncharacterized protein</fullName>
    </submittedName>
</protein>
<evidence type="ECO:0000256" key="1">
    <source>
        <dbReference type="SAM" id="Phobius"/>
    </source>
</evidence>
<keyword evidence="1" id="KW-0472">Membrane</keyword>
<evidence type="ECO:0000313" key="3">
    <source>
        <dbReference type="Proteomes" id="UP001204953"/>
    </source>
</evidence>
<feature type="transmembrane region" description="Helical" evidence="1">
    <location>
        <begin position="125"/>
        <end position="146"/>
    </location>
</feature>
<reference evidence="2" key="1">
    <citation type="submission" date="2022-06" db="EMBL/GenBank/DDBJ databases">
        <title>New cyanobacteria of genus Symplocastrum in benthos of Lake Baikal.</title>
        <authorList>
            <person name="Sorokovikova E."/>
            <person name="Tikhonova I."/>
            <person name="Krasnopeev A."/>
            <person name="Evseev P."/>
            <person name="Gladkikh A."/>
            <person name="Belykh O."/>
        </authorList>
    </citation>
    <scope>NUCLEOTIDE SEQUENCE</scope>
    <source>
        <strain evidence="2">BBK-W-15</strain>
    </source>
</reference>
<gene>
    <name evidence="2" type="ORF">NJ959_11795</name>
</gene>
<accession>A0AAE3GR22</accession>
<keyword evidence="1" id="KW-1133">Transmembrane helix</keyword>
<dbReference type="Proteomes" id="UP001204953">
    <property type="component" value="Unassembled WGS sequence"/>
</dbReference>
<feature type="transmembrane region" description="Helical" evidence="1">
    <location>
        <begin position="62"/>
        <end position="84"/>
    </location>
</feature>